<gene>
    <name evidence="2" type="ORF">GGQ66_003309</name>
</gene>
<dbReference type="SMART" id="SM00327">
    <property type="entry name" value="VWA"/>
    <property type="match status" value="1"/>
</dbReference>
<keyword evidence="3" id="KW-1185">Reference proteome</keyword>
<name>A0A7W6K3V8_9HYPH</name>
<dbReference type="Pfam" id="PF13400">
    <property type="entry name" value="Tad"/>
    <property type="match status" value="1"/>
</dbReference>
<dbReference type="SUPFAM" id="SSF53300">
    <property type="entry name" value="vWA-like"/>
    <property type="match status" value="1"/>
</dbReference>
<dbReference type="Gene3D" id="3.40.50.410">
    <property type="entry name" value="von Willebrand factor, type A domain"/>
    <property type="match status" value="1"/>
</dbReference>
<sequence>MTALILPAAIFTVGVSVDLISALDLKSDLQSSADAAALAASSAMISTTKTYTKAQAEAEAKQLIVTQLSQSLAASGSSSLSDQLADNTEVTVSKVPSPKATIYNAVVTTSFNMPLTPMTRLFAGDTMTVKVNSSSQSSRSNTVGLSMYLALDRSGSMSFLTDETDPDSASCDNYTSTSWPNKDTGVGGCRMRKVKALKKAADSLFKAFDKMDPSKNLVRVGAVAYTHETYPPQAITWGTSAASAYVTAIPDKPEGGTDSSGAMQVTYDALKSSNTTEATAHSSVGNTSFKRFILLMTDGEMTGYSNAWNATLDQATRDICTRAKNDGITIYTVAFMAPARGKSLLSFCATDASSYYEATNMTSLVSAFEAIAAKATKSTSLLTQ</sequence>
<reference evidence="2 3" key="1">
    <citation type="submission" date="2020-08" db="EMBL/GenBank/DDBJ databases">
        <title>Genomic Encyclopedia of Type Strains, Phase IV (KMG-IV): sequencing the most valuable type-strain genomes for metagenomic binning, comparative biology and taxonomic classification.</title>
        <authorList>
            <person name="Goeker M."/>
        </authorList>
    </citation>
    <scope>NUCLEOTIDE SEQUENCE [LARGE SCALE GENOMIC DNA]</scope>
    <source>
        <strain evidence="2 3">DSM 26385</strain>
    </source>
</reference>
<evidence type="ECO:0000259" key="1">
    <source>
        <dbReference type="PROSITE" id="PS50234"/>
    </source>
</evidence>
<protein>
    <submittedName>
        <fullName evidence="2">Flp pilus assembly protein TadG</fullName>
    </submittedName>
</protein>
<dbReference type="CDD" id="cd00198">
    <property type="entry name" value="vWFA"/>
    <property type="match status" value="1"/>
</dbReference>
<dbReference type="InterPro" id="IPR002035">
    <property type="entry name" value="VWF_A"/>
</dbReference>
<dbReference type="Proteomes" id="UP000584824">
    <property type="component" value="Unassembled WGS sequence"/>
</dbReference>
<dbReference type="PROSITE" id="PS50234">
    <property type="entry name" value="VWFA"/>
    <property type="match status" value="1"/>
</dbReference>
<evidence type="ECO:0000313" key="3">
    <source>
        <dbReference type="Proteomes" id="UP000584824"/>
    </source>
</evidence>
<accession>A0A7W6K3V8</accession>
<dbReference type="EMBL" id="JACIDU010000014">
    <property type="protein sequence ID" value="MBB4104730.1"/>
    <property type="molecule type" value="Genomic_DNA"/>
</dbReference>
<proteinExistence type="predicted"/>
<evidence type="ECO:0000313" key="2">
    <source>
        <dbReference type="EMBL" id="MBB4104730.1"/>
    </source>
</evidence>
<feature type="domain" description="VWFA" evidence="1">
    <location>
        <begin position="146"/>
        <end position="371"/>
    </location>
</feature>
<comment type="caution">
    <text evidence="2">The sequence shown here is derived from an EMBL/GenBank/DDBJ whole genome shotgun (WGS) entry which is preliminary data.</text>
</comment>
<organism evidence="2 3">
    <name type="scientific">Allorhizobium borbori</name>
    <dbReference type="NCBI Taxonomy" id="485907"/>
    <lineage>
        <taxon>Bacteria</taxon>
        <taxon>Pseudomonadati</taxon>
        <taxon>Pseudomonadota</taxon>
        <taxon>Alphaproteobacteria</taxon>
        <taxon>Hyphomicrobiales</taxon>
        <taxon>Rhizobiaceae</taxon>
        <taxon>Rhizobium/Agrobacterium group</taxon>
        <taxon>Allorhizobium</taxon>
    </lineage>
</organism>
<dbReference type="InterPro" id="IPR028087">
    <property type="entry name" value="Tad_N"/>
</dbReference>
<dbReference type="InterPro" id="IPR036465">
    <property type="entry name" value="vWFA_dom_sf"/>
</dbReference>
<dbReference type="Pfam" id="PF00092">
    <property type="entry name" value="VWA"/>
    <property type="match status" value="1"/>
</dbReference>
<dbReference type="AlphaFoldDB" id="A0A7W6K3V8"/>